<dbReference type="PROSITE" id="PS00591">
    <property type="entry name" value="GH10_1"/>
    <property type="match status" value="1"/>
</dbReference>
<dbReference type="PROSITE" id="PS51760">
    <property type="entry name" value="GH10_2"/>
    <property type="match status" value="1"/>
</dbReference>
<evidence type="ECO:0000313" key="14">
    <source>
        <dbReference type="Proteomes" id="UP000831796"/>
    </source>
</evidence>
<evidence type="ECO:0000256" key="7">
    <source>
        <dbReference type="ARBA" id="ARBA00023277"/>
    </source>
</evidence>
<dbReference type="AlphaFoldDB" id="A0A8T9Q272"/>
<feature type="active site" description="Nucleophile" evidence="10">
    <location>
        <position position="453"/>
    </location>
</feature>
<dbReference type="InterPro" id="IPR044846">
    <property type="entry name" value="GH10"/>
</dbReference>
<evidence type="ECO:0000256" key="3">
    <source>
        <dbReference type="ARBA" id="ARBA00012590"/>
    </source>
</evidence>
<comment type="catalytic activity">
    <reaction evidence="1">
        <text>Endohydrolysis of (1-&gt;4)-beta-D-xylosidic linkages in xylans.</text>
        <dbReference type="EC" id="3.2.1.8"/>
    </reaction>
</comment>
<dbReference type="RefSeq" id="WP_244674934.1">
    <property type="nucleotide sequence ID" value="NZ_CP095046.1"/>
</dbReference>
<reference evidence="13" key="1">
    <citation type="submission" date="2022-04" db="EMBL/GenBank/DDBJ databases">
        <title>Hymenobacter sp. isolated from the air.</title>
        <authorList>
            <person name="Won M."/>
            <person name="Lee C.-M."/>
            <person name="Woen H.-Y."/>
            <person name="Kwon S.-W."/>
        </authorList>
    </citation>
    <scope>NUCLEOTIDE SEQUENCE</scope>
    <source>
        <strain evidence="13">5116S-3</strain>
    </source>
</reference>
<dbReference type="EMBL" id="CP095046">
    <property type="protein sequence ID" value="UOQ71527.1"/>
    <property type="molecule type" value="Genomic_DNA"/>
</dbReference>
<dbReference type="Pfam" id="PF18962">
    <property type="entry name" value="Por_Secre_tail"/>
    <property type="match status" value="1"/>
</dbReference>
<dbReference type="InterPro" id="IPR001000">
    <property type="entry name" value="GH10_dom"/>
</dbReference>
<dbReference type="InterPro" id="IPR031158">
    <property type="entry name" value="GH10_AS"/>
</dbReference>
<organism evidence="13 14">
    <name type="scientific">Hymenobacter cellulosilyticus</name>
    <dbReference type="NCBI Taxonomy" id="2932248"/>
    <lineage>
        <taxon>Bacteria</taxon>
        <taxon>Pseudomonadati</taxon>
        <taxon>Bacteroidota</taxon>
        <taxon>Cytophagia</taxon>
        <taxon>Cytophagales</taxon>
        <taxon>Hymenobacteraceae</taxon>
        <taxon>Hymenobacter</taxon>
    </lineage>
</organism>
<keyword evidence="9" id="KW-0624">Polysaccharide degradation</keyword>
<dbReference type="GO" id="GO:0045493">
    <property type="term" value="P:xylan catabolic process"/>
    <property type="evidence" value="ECO:0007669"/>
    <property type="project" value="UniProtKB-KW"/>
</dbReference>
<feature type="signal peptide" evidence="11">
    <location>
        <begin position="1"/>
        <end position="23"/>
    </location>
</feature>
<evidence type="ECO:0000256" key="4">
    <source>
        <dbReference type="ARBA" id="ARBA00022651"/>
    </source>
</evidence>
<dbReference type="PANTHER" id="PTHR31490:SF88">
    <property type="entry name" value="BETA-XYLANASE"/>
    <property type="match status" value="1"/>
</dbReference>
<proteinExistence type="inferred from homology"/>
<evidence type="ECO:0000256" key="2">
    <source>
        <dbReference type="ARBA" id="ARBA00007495"/>
    </source>
</evidence>
<protein>
    <recommendedName>
        <fullName evidence="3">endo-1,4-beta-xylanase</fullName>
        <ecNumber evidence="3">3.2.1.8</ecNumber>
    </recommendedName>
</protein>
<keyword evidence="5 11" id="KW-0732">Signal</keyword>
<dbReference type="Gene3D" id="3.20.20.80">
    <property type="entry name" value="Glycosidases"/>
    <property type="match status" value="1"/>
</dbReference>
<dbReference type="EC" id="3.2.1.8" evidence="3"/>
<keyword evidence="4" id="KW-0858">Xylan degradation</keyword>
<dbReference type="NCBIfam" id="TIGR04183">
    <property type="entry name" value="Por_Secre_tail"/>
    <property type="match status" value="1"/>
</dbReference>
<dbReference type="Pfam" id="PF00331">
    <property type="entry name" value="Glyco_hydro_10"/>
    <property type="match status" value="1"/>
</dbReference>
<sequence length="614" mass="65952">MSTPRPYLLSAALFLAGLTGASAQNAPVPLQAESGTLGADWTSPTAAGVTYVTVVPTATIAAQNPGTAARVITYSVTFPGPGTYDLYARVRVGAATANDDSFYYGNGFGTKSPTNDNDWITINQVAGVGYTTGTQVVDGAGSAQSNVWKWVNMSKIGGAETPISFTVAAGSLTQTFQVGAREDGFDIDKIVFGQTGLYFTVNNLDNGQQGSVNPPPPPFTPVGPPMATGKPKFLGGVHSAPQLANFSAYWNQVVPENAGKWGSVEATRDVMNWTELDAAYKLAKDNGYPFRMHVLTWGSQQPTWIATLPAAEQLAEINQWYAAVAQRYPAIDFLEVVNEPLHQPPGPNSGGGNYLEALGGSGTTGWDWVITSFQLARQYFPTTKLMLNDYSVENTATSAQRYLGIVNLLKARNLIDAVGIQGHAFSTRGLPAADLNTNLNTLASAGLPLYITELDIDGVNAQNQLDDAVQLAEYQRVFPVFWLHPAVKGVTMWGYRPGHWRTAQGAFLVNDDNSERSAMVWLKNYVKSTVLGVSKADDATVSLSPNPAVNGQFTLRSTETLSAVRVLDVRGQLVQEVALRNQSFVNMQLNVRPGLYVVQLINGQTVSSKKLLVQ</sequence>
<keyword evidence="6" id="KW-0378">Hydrolase</keyword>
<evidence type="ECO:0000256" key="1">
    <source>
        <dbReference type="ARBA" id="ARBA00000681"/>
    </source>
</evidence>
<evidence type="ECO:0000313" key="13">
    <source>
        <dbReference type="EMBL" id="UOQ71527.1"/>
    </source>
</evidence>
<evidence type="ECO:0000259" key="12">
    <source>
        <dbReference type="PROSITE" id="PS51760"/>
    </source>
</evidence>
<evidence type="ECO:0000256" key="6">
    <source>
        <dbReference type="ARBA" id="ARBA00022801"/>
    </source>
</evidence>
<evidence type="ECO:0000256" key="5">
    <source>
        <dbReference type="ARBA" id="ARBA00022729"/>
    </source>
</evidence>
<name>A0A8T9Q272_9BACT</name>
<comment type="similarity">
    <text evidence="2">Belongs to the glycosyl hydrolase 10 (cellulase F) family.</text>
</comment>
<evidence type="ECO:0000256" key="11">
    <source>
        <dbReference type="SAM" id="SignalP"/>
    </source>
</evidence>
<evidence type="ECO:0000256" key="9">
    <source>
        <dbReference type="ARBA" id="ARBA00023326"/>
    </source>
</evidence>
<gene>
    <name evidence="13" type="ORF">MUN79_23390</name>
</gene>
<accession>A0A8T9Q272</accession>
<evidence type="ECO:0000256" key="8">
    <source>
        <dbReference type="ARBA" id="ARBA00023295"/>
    </source>
</evidence>
<dbReference type="GO" id="GO:0031176">
    <property type="term" value="F:endo-1,4-beta-xylanase activity"/>
    <property type="evidence" value="ECO:0007669"/>
    <property type="project" value="UniProtKB-EC"/>
</dbReference>
<dbReference type="InterPro" id="IPR026444">
    <property type="entry name" value="Secre_tail"/>
</dbReference>
<feature type="domain" description="GH10" evidence="12">
    <location>
        <begin position="237"/>
        <end position="525"/>
    </location>
</feature>
<dbReference type="PANTHER" id="PTHR31490">
    <property type="entry name" value="GLYCOSYL HYDROLASE"/>
    <property type="match status" value="1"/>
</dbReference>
<feature type="chain" id="PRO_5035831572" description="endo-1,4-beta-xylanase" evidence="11">
    <location>
        <begin position="24"/>
        <end position="614"/>
    </location>
</feature>
<dbReference type="KEGG" id="hcu:MUN79_23390"/>
<keyword evidence="8" id="KW-0326">Glycosidase</keyword>
<keyword evidence="14" id="KW-1185">Reference proteome</keyword>
<dbReference type="Proteomes" id="UP000831796">
    <property type="component" value="Chromosome"/>
</dbReference>
<keyword evidence="7" id="KW-0119">Carbohydrate metabolism</keyword>
<evidence type="ECO:0000256" key="10">
    <source>
        <dbReference type="PROSITE-ProRule" id="PRU10061"/>
    </source>
</evidence>
<dbReference type="SMART" id="SM00633">
    <property type="entry name" value="Glyco_10"/>
    <property type="match status" value="1"/>
</dbReference>
<dbReference type="InterPro" id="IPR017853">
    <property type="entry name" value="GH"/>
</dbReference>
<dbReference type="SUPFAM" id="SSF51445">
    <property type="entry name" value="(Trans)glycosidases"/>
    <property type="match status" value="1"/>
</dbReference>